<comment type="similarity">
    <text evidence="2 9">Belongs to the ATG22 family.</text>
</comment>
<evidence type="ECO:0000256" key="6">
    <source>
        <dbReference type="ARBA" id="ARBA00022970"/>
    </source>
</evidence>
<evidence type="ECO:0000256" key="1">
    <source>
        <dbReference type="ARBA" id="ARBA00004127"/>
    </source>
</evidence>
<dbReference type="STRING" id="796925.A0A137PEJ0"/>
<feature type="transmembrane region" description="Helical" evidence="9">
    <location>
        <begin position="257"/>
        <end position="281"/>
    </location>
</feature>
<keyword evidence="7 9" id="KW-1133">Transmembrane helix</keyword>
<organism evidence="10 11">
    <name type="scientific">Conidiobolus coronatus (strain ATCC 28846 / CBS 209.66 / NRRL 28638)</name>
    <name type="common">Delacroixia coronata</name>
    <dbReference type="NCBI Taxonomy" id="796925"/>
    <lineage>
        <taxon>Eukaryota</taxon>
        <taxon>Fungi</taxon>
        <taxon>Fungi incertae sedis</taxon>
        <taxon>Zoopagomycota</taxon>
        <taxon>Entomophthoromycotina</taxon>
        <taxon>Entomophthoromycetes</taxon>
        <taxon>Entomophthorales</taxon>
        <taxon>Ancylistaceae</taxon>
        <taxon>Conidiobolus</taxon>
    </lineage>
</organism>
<dbReference type="InterPro" id="IPR024671">
    <property type="entry name" value="Atg22-like"/>
</dbReference>
<feature type="transmembrane region" description="Helical" evidence="9">
    <location>
        <begin position="142"/>
        <end position="160"/>
    </location>
</feature>
<keyword evidence="9" id="KW-0072">Autophagy</keyword>
<comment type="subcellular location">
    <subcellularLocation>
        <location evidence="1">Endomembrane system</location>
        <topology evidence="1">Multi-pass membrane protein</topology>
    </subcellularLocation>
    <subcellularLocation>
        <location evidence="9">Vacuole membrane</location>
        <topology evidence="9">Multi-pass membrane protein</topology>
    </subcellularLocation>
</comment>
<evidence type="ECO:0000256" key="8">
    <source>
        <dbReference type="ARBA" id="ARBA00023136"/>
    </source>
</evidence>
<evidence type="ECO:0000256" key="9">
    <source>
        <dbReference type="RuleBase" id="RU363073"/>
    </source>
</evidence>
<proteinExistence type="inferred from homology"/>
<evidence type="ECO:0000256" key="5">
    <source>
        <dbReference type="ARBA" id="ARBA00022692"/>
    </source>
</evidence>
<reference evidence="10 11" key="1">
    <citation type="journal article" date="2015" name="Genome Biol. Evol.">
        <title>Phylogenomic analyses indicate that early fungi evolved digesting cell walls of algal ancestors of land plants.</title>
        <authorList>
            <person name="Chang Y."/>
            <person name="Wang S."/>
            <person name="Sekimoto S."/>
            <person name="Aerts A.L."/>
            <person name="Choi C."/>
            <person name="Clum A."/>
            <person name="LaButti K.M."/>
            <person name="Lindquist E.A."/>
            <person name="Yee Ngan C."/>
            <person name="Ohm R.A."/>
            <person name="Salamov A.A."/>
            <person name="Grigoriev I.V."/>
            <person name="Spatafora J.W."/>
            <person name="Berbee M.L."/>
        </authorList>
    </citation>
    <scope>NUCLEOTIDE SEQUENCE [LARGE SCALE GENOMIC DNA]</scope>
    <source>
        <strain evidence="10 11">NRRL 28638</strain>
    </source>
</reference>
<dbReference type="Gene3D" id="1.20.1250.20">
    <property type="entry name" value="MFS general substrate transporter like domains"/>
    <property type="match status" value="1"/>
</dbReference>
<protein>
    <recommendedName>
        <fullName evidence="9">Autophagy-related protein</fullName>
    </recommendedName>
</protein>
<gene>
    <name evidence="10" type="ORF">CONCODRAFT_35832</name>
</gene>
<evidence type="ECO:0000313" key="11">
    <source>
        <dbReference type="Proteomes" id="UP000070444"/>
    </source>
</evidence>
<dbReference type="EMBL" id="KQ964437">
    <property type="protein sequence ID" value="KXN73382.1"/>
    <property type="molecule type" value="Genomic_DNA"/>
</dbReference>
<feature type="transmembrane region" description="Helical" evidence="9">
    <location>
        <begin position="97"/>
        <end position="130"/>
    </location>
</feature>
<dbReference type="Pfam" id="PF11700">
    <property type="entry name" value="ATG22"/>
    <property type="match status" value="1"/>
</dbReference>
<name>A0A137PEJ0_CONC2</name>
<dbReference type="OrthoDB" id="192733at2759"/>
<accession>A0A137PEJ0</accession>
<feature type="transmembrane region" description="Helical" evidence="9">
    <location>
        <begin position="166"/>
        <end position="187"/>
    </location>
</feature>
<keyword evidence="6 9" id="KW-0029">Amino-acid transport</keyword>
<dbReference type="InterPro" id="IPR036259">
    <property type="entry name" value="MFS_trans_sf"/>
</dbReference>
<keyword evidence="4 9" id="KW-0926">Vacuole</keyword>
<keyword evidence="11" id="KW-1185">Reference proteome</keyword>
<dbReference type="SUPFAM" id="SSF103473">
    <property type="entry name" value="MFS general substrate transporter"/>
    <property type="match status" value="2"/>
</dbReference>
<feature type="transmembrane region" description="Helical" evidence="9">
    <location>
        <begin position="352"/>
        <end position="373"/>
    </location>
</feature>
<dbReference type="AlphaFoldDB" id="A0A137PEJ0"/>
<dbReference type="PANTHER" id="PTHR23519:SF1">
    <property type="entry name" value="AUTOPHAGY-RELATED PROTEIN 22"/>
    <property type="match status" value="1"/>
</dbReference>
<sequence>MSKSFKGESLLNYSIGGESNQPVTKAELWGFYSYGFGSEPFSAVVLGVCAPVILETLSSLVAFDSDTGLPCNTSNPGYRCDFYMGSLYLTPSSYRCYFYLGAIYLTPASFALFVNALSAAIQAIVFIGISSIADHGNNKKRMLITSGLICSIFLILLLGVNNTQLYWLAAICVIIGNISFGASYVFYYSYVPILTRYDKEVIDAYNNPELDELEKFLITERVGNKVSSWGFVAGYLGAIIILVISALITVYMPNPFYSLQVAAAVSGVWYLIFIIVTWKLLKSRPGPPLPKGESYLTHSWKTVYKTISKAQKLSQVFIFLCSWFIMSDALGSIAYIAVLFAKIELAANQVELFITAFISPIMAVLGCIFWMYFQRFTKLRTKTMILIISVLYLVIPIIGVTSIYVDNLFTTIHELYIMAAYHGFLLGAIQSFNRSMFSDMLPVGKESELFGLYEITDRGSSWIGPLIVGAITNVSGTIRMGFFFLIVSMAIPIVLIMLVNSEKGKQQARDFETPY</sequence>
<dbReference type="CDD" id="cd17483">
    <property type="entry name" value="MFS_Atg22_like"/>
    <property type="match status" value="1"/>
</dbReference>
<evidence type="ECO:0000313" key="10">
    <source>
        <dbReference type="EMBL" id="KXN73382.1"/>
    </source>
</evidence>
<evidence type="ECO:0000256" key="4">
    <source>
        <dbReference type="ARBA" id="ARBA00022554"/>
    </source>
</evidence>
<feature type="transmembrane region" description="Helical" evidence="9">
    <location>
        <begin position="229"/>
        <end position="251"/>
    </location>
</feature>
<keyword evidence="8 9" id="KW-0472">Membrane</keyword>
<dbReference type="PANTHER" id="PTHR23519">
    <property type="entry name" value="AUTOPHAGY-RELATED PROTEIN 22"/>
    <property type="match status" value="1"/>
</dbReference>
<feature type="transmembrane region" description="Helical" evidence="9">
    <location>
        <begin position="478"/>
        <end position="499"/>
    </location>
</feature>
<comment type="function">
    <text evidence="9">Vacuolar effluxer which mediate the efflux of amino acids resulting from autophagic degradation. The release of autophagic amino acids allows the maintenance of protein synthesis and viability during nitrogen starvation.</text>
</comment>
<feature type="transmembrane region" description="Helical" evidence="9">
    <location>
        <begin position="316"/>
        <end position="340"/>
    </location>
</feature>
<dbReference type="GO" id="GO:0032974">
    <property type="term" value="P:amino acid transmembrane export from vacuole"/>
    <property type="evidence" value="ECO:0007669"/>
    <property type="project" value="InterPro"/>
</dbReference>
<evidence type="ECO:0000256" key="2">
    <source>
        <dbReference type="ARBA" id="ARBA00006978"/>
    </source>
</evidence>
<dbReference type="InterPro" id="IPR050495">
    <property type="entry name" value="ATG22/LtaA_families"/>
</dbReference>
<feature type="transmembrane region" description="Helical" evidence="9">
    <location>
        <begin position="411"/>
        <end position="429"/>
    </location>
</feature>
<dbReference type="InterPro" id="IPR044738">
    <property type="entry name" value="Atg22"/>
</dbReference>
<evidence type="ECO:0000256" key="7">
    <source>
        <dbReference type="ARBA" id="ARBA00022989"/>
    </source>
</evidence>
<keyword evidence="3 9" id="KW-0813">Transport</keyword>
<evidence type="ECO:0000256" key="3">
    <source>
        <dbReference type="ARBA" id="ARBA00022448"/>
    </source>
</evidence>
<dbReference type="GO" id="GO:0005774">
    <property type="term" value="C:vacuolar membrane"/>
    <property type="evidence" value="ECO:0007669"/>
    <property type="project" value="UniProtKB-SubCell"/>
</dbReference>
<keyword evidence="5 9" id="KW-0812">Transmembrane</keyword>
<dbReference type="Proteomes" id="UP000070444">
    <property type="component" value="Unassembled WGS sequence"/>
</dbReference>
<dbReference type="GO" id="GO:0006914">
    <property type="term" value="P:autophagy"/>
    <property type="evidence" value="ECO:0007669"/>
    <property type="project" value="UniProtKB-KW"/>
</dbReference>
<dbReference type="GO" id="GO:0012505">
    <property type="term" value="C:endomembrane system"/>
    <property type="evidence" value="ECO:0007669"/>
    <property type="project" value="UniProtKB-SubCell"/>
</dbReference>
<feature type="transmembrane region" description="Helical" evidence="9">
    <location>
        <begin position="385"/>
        <end position="405"/>
    </location>
</feature>